<keyword evidence="7" id="KW-1185">Reference proteome</keyword>
<comment type="similarity">
    <text evidence="2">Belongs to the bacterial solute-binding protein SsuA/TauA family.</text>
</comment>
<dbReference type="GO" id="GO:0042597">
    <property type="term" value="C:periplasmic space"/>
    <property type="evidence" value="ECO:0007669"/>
    <property type="project" value="UniProtKB-SubCell"/>
</dbReference>
<evidence type="ECO:0000256" key="4">
    <source>
        <dbReference type="SAM" id="SignalP"/>
    </source>
</evidence>
<proteinExistence type="inferred from homology"/>
<evidence type="ECO:0000313" key="7">
    <source>
        <dbReference type="Proteomes" id="UP000450917"/>
    </source>
</evidence>
<reference evidence="6 7" key="1">
    <citation type="submission" date="2019-11" db="EMBL/GenBank/DDBJ databases">
        <title>Draft genome sequences of five Paenibacillus species of dairy origin.</title>
        <authorList>
            <person name="Olajide A.M."/>
            <person name="Chen S."/>
            <person name="Lapointe G."/>
        </authorList>
    </citation>
    <scope>NUCLEOTIDE SEQUENCE [LARGE SCALE GENOMIC DNA]</scope>
    <source>
        <strain evidence="6 7">2CS3</strain>
    </source>
</reference>
<protein>
    <submittedName>
        <fullName evidence="6">PhnD/SsuA/transferrin family substrate-binding protein</fullName>
    </submittedName>
</protein>
<feature type="domain" description="Solute-binding protein family 3/N-terminal" evidence="5">
    <location>
        <begin position="50"/>
        <end position="270"/>
    </location>
</feature>
<comment type="subcellular location">
    <subcellularLocation>
        <location evidence="1">Periplasm</location>
    </subcellularLocation>
</comment>
<dbReference type="Pfam" id="PF09084">
    <property type="entry name" value="NMT1"/>
    <property type="match status" value="1"/>
</dbReference>
<sequence>MKKHALSAMLFILFLSTALVACSKNEPVQADTKGQAAGTSNPPAEVKPITLSVGLLKLAGGVPLYLASEKGFFKEEGITVDYKWFDSSNAVNVAVASNNVDVGAAGFTADLYNMVAAGQKVSIVADKGKEEKGYQLSALLVHKDSPIKTIEDLKGKKIGLTTIGSSNHYMSVRILEKHGMTVKDAELVPMNTTRGQMEALKGKNVDAIILNTSNITVALKEGYARVLANVADEMTYQSTGTFISPKFAENKDAAVRFLRAYVKGMRYYHDAVLMRKDGQLVKGQNYDEVVKIVAKYTEQPEDIIRESFPYMDRDGKLMVDDIQTQIDWYTKEKLMPKPLQVKDIVNTELLDEALKTLKN</sequence>
<dbReference type="RefSeq" id="WP_127606682.1">
    <property type="nucleotide sequence ID" value="NZ_JARTHJ010000006.1"/>
</dbReference>
<dbReference type="Proteomes" id="UP000450917">
    <property type="component" value="Unassembled WGS sequence"/>
</dbReference>
<dbReference type="PANTHER" id="PTHR30024:SF47">
    <property type="entry name" value="TAURINE-BINDING PERIPLASMIC PROTEIN"/>
    <property type="match status" value="1"/>
</dbReference>
<dbReference type="InterPro" id="IPR015168">
    <property type="entry name" value="SsuA/THI5"/>
</dbReference>
<gene>
    <name evidence="6" type="ORF">GNP93_15080</name>
</gene>
<name>A0A7X2ZD23_9BACL</name>
<organism evidence="6 7">
    <name type="scientific">Paenibacillus validus</name>
    <dbReference type="NCBI Taxonomy" id="44253"/>
    <lineage>
        <taxon>Bacteria</taxon>
        <taxon>Bacillati</taxon>
        <taxon>Bacillota</taxon>
        <taxon>Bacilli</taxon>
        <taxon>Bacillales</taxon>
        <taxon>Paenibacillaceae</taxon>
        <taxon>Paenibacillus</taxon>
    </lineage>
</organism>
<evidence type="ECO:0000313" key="6">
    <source>
        <dbReference type="EMBL" id="MUG71993.1"/>
    </source>
</evidence>
<dbReference type="SUPFAM" id="SSF53850">
    <property type="entry name" value="Periplasmic binding protein-like II"/>
    <property type="match status" value="1"/>
</dbReference>
<dbReference type="PROSITE" id="PS51257">
    <property type="entry name" value="PROKAR_LIPOPROTEIN"/>
    <property type="match status" value="1"/>
</dbReference>
<dbReference type="EMBL" id="WNZX01000012">
    <property type="protein sequence ID" value="MUG71993.1"/>
    <property type="molecule type" value="Genomic_DNA"/>
</dbReference>
<dbReference type="InterPro" id="IPR001638">
    <property type="entry name" value="Solute-binding_3/MltF_N"/>
</dbReference>
<dbReference type="PANTHER" id="PTHR30024">
    <property type="entry name" value="ALIPHATIC SULFONATES-BINDING PROTEIN-RELATED"/>
    <property type="match status" value="1"/>
</dbReference>
<comment type="caution">
    <text evidence="6">The sequence shown here is derived from an EMBL/GenBank/DDBJ whole genome shotgun (WGS) entry which is preliminary data.</text>
</comment>
<dbReference type="SMART" id="SM00062">
    <property type="entry name" value="PBPb"/>
    <property type="match status" value="1"/>
</dbReference>
<feature type="signal peptide" evidence="4">
    <location>
        <begin position="1"/>
        <end position="21"/>
    </location>
</feature>
<dbReference type="GO" id="GO:0042918">
    <property type="term" value="P:alkanesulfonate transmembrane transport"/>
    <property type="evidence" value="ECO:0007669"/>
    <property type="project" value="TreeGrafter"/>
</dbReference>
<evidence type="ECO:0000256" key="1">
    <source>
        <dbReference type="ARBA" id="ARBA00004418"/>
    </source>
</evidence>
<evidence type="ECO:0000256" key="3">
    <source>
        <dbReference type="ARBA" id="ARBA00022729"/>
    </source>
</evidence>
<evidence type="ECO:0000256" key="2">
    <source>
        <dbReference type="ARBA" id="ARBA00010742"/>
    </source>
</evidence>
<dbReference type="Gene3D" id="3.40.190.10">
    <property type="entry name" value="Periplasmic binding protein-like II"/>
    <property type="match status" value="2"/>
</dbReference>
<accession>A0A7X2ZD23</accession>
<keyword evidence="3 4" id="KW-0732">Signal</keyword>
<dbReference type="AlphaFoldDB" id="A0A7X2ZD23"/>
<evidence type="ECO:0000259" key="5">
    <source>
        <dbReference type="SMART" id="SM00062"/>
    </source>
</evidence>
<feature type="chain" id="PRO_5039301078" evidence="4">
    <location>
        <begin position="22"/>
        <end position="359"/>
    </location>
</feature>